<protein>
    <submittedName>
        <fullName evidence="5">Uncharacterized protein</fullName>
    </submittedName>
</protein>
<sequence length="869" mass="101679">MEDPDWWKTIPCHFNPDWNLHEQSELDVRKLKHQVKDDLRSAPTVMRVESLLYQAFLEMPPKPFFRFELPSPQNALILLKEAEDFIEITMRNDVDAQNGYGIVINALRMWIYGDRGNATKREKIESTLKKLKFSQNKKSRAFVNATHAAALSRLGLKRCKEAMHLFEMALEQFPNKTHWMFVRAIMQGRLARSDRSTMYGNRNLSNTLKIAFERERELLQQIKEIEPDFAWPIAYLGQCLYNLNRRDDALKCIKQAIRMDKRNTDKNTDIALISARVYKWDKQFSKSEEILKSLPEESKTAEVFFQLGLIYDKRAKELRQRPGVKMNCDKNKLCETLEYKKLLKTALEYVEQSLEKDICHFAAANKMAELRALLADRERAKRMYLDLLQRDDALPLNQFHIRRSANLNHIKKLFDKSDVLDNIFKMLDLCIRNFTTFDETGVGKFDDTVKNDAEIFLLDLEQMSNDDSYELKFLAKKFLAQIKRRLGKYEDSIKLILSLIDQPGMNMSELRWNLGKCYCGLGELDKAEGEAKTLTELPPKRKFRAEEIYADVYLARAKEKQTSKDKEGVNYMIENLQKAINKGSIEACYLYLTKVEHLQERLCSVEETIVQTIAEIEACLERSDNFHEKFDRSPGDRDPIDYIQERITTILFHPGKTIKSLPGIIVKRYDSLSDMRKYLRDFEGCYLRVSRDSWNKVCQEATKKVLTKARELLDHVIFDYQKEVRRKPGNPEVTKFPVHMDWNKAEVDKDLVKTKFKGYVESKFPGYSMPGEMVTFFIELQPMYSRDNLWLAALCEFTGKKKHTGRDDELDTHYIDLKVAENIPYKKVDLVRRSCYEVEKIVENLLSFLQIHFYPYIQDTAPSSSAACL</sequence>
<evidence type="ECO:0000313" key="5">
    <source>
        <dbReference type="EMBL" id="KAJ8033038.1"/>
    </source>
</evidence>
<keyword evidence="1" id="KW-0677">Repeat</keyword>
<dbReference type="EMBL" id="JAIZAY010000011">
    <property type="protein sequence ID" value="KAJ8033038.1"/>
    <property type="molecule type" value="Genomic_DNA"/>
</dbReference>
<comment type="similarity">
    <text evidence="3">Belongs to the IFIT family.</text>
</comment>
<dbReference type="InterPro" id="IPR011990">
    <property type="entry name" value="TPR-like_helical_dom_sf"/>
</dbReference>
<organism evidence="5 6">
    <name type="scientific">Holothuria leucospilota</name>
    <name type="common">Black long sea cucumber</name>
    <name type="synonym">Mertensiothuria leucospilota</name>
    <dbReference type="NCBI Taxonomy" id="206669"/>
    <lineage>
        <taxon>Eukaryota</taxon>
        <taxon>Metazoa</taxon>
        <taxon>Echinodermata</taxon>
        <taxon>Eleutherozoa</taxon>
        <taxon>Echinozoa</taxon>
        <taxon>Holothuroidea</taxon>
        <taxon>Aspidochirotacea</taxon>
        <taxon>Aspidochirotida</taxon>
        <taxon>Holothuriidae</taxon>
        <taxon>Holothuria</taxon>
    </lineage>
</organism>
<evidence type="ECO:0000256" key="1">
    <source>
        <dbReference type="ARBA" id="ARBA00022737"/>
    </source>
</evidence>
<proteinExistence type="inferred from homology"/>
<dbReference type="GO" id="GO:0051607">
    <property type="term" value="P:defense response to virus"/>
    <property type="evidence" value="ECO:0007669"/>
    <property type="project" value="TreeGrafter"/>
</dbReference>
<comment type="caution">
    <text evidence="5">The sequence shown here is derived from an EMBL/GenBank/DDBJ whole genome shotgun (WGS) entry which is preliminary data.</text>
</comment>
<dbReference type="GO" id="GO:0005829">
    <property type="term" value="C:cytosol"/>
    <property type="evidence" value="ECO:0007669"/>
    <property type="project" value="TreeGrafter"/>
</dbReference>
<feature type="repeat" description="TPR" evidence="4">
    <location>
        <begin position="230"/>
        <end position="263"/>
    </location>
</feature>
<dbReference type="PROSITE" id="PS50005">
    <property type="entry name" value="TPR"/>
    <property type="match status" value="1"/>
</dbReference>
<dbReference type="PANTHER" id="PTHR10271:SF0">
    <property type="entry name" value="INTERFERON-INDUCED PROTEIN WITH TETRATRICOPEPTIDE REPEATS 5"/>
    <property type="match status" value="1"/>
</dbReference>
<gene>
    <name evidence="5" type="ORF">HOLleu_23161</name>
</gene>
<evidence type="ECO:0000256" key="3">
    <source>
        <dbReference type="ARBA" id="ARBA00038336"/>
    </source>
</evidence>
<reference evidence="5" key="1">
    <citation type="submission" date="2021-10" db="EMBL/GenBank/DDBJ databases">
        <title>Tropical sea cucumber genome reveals ecological adaptation and Cuvierian tubules defense mechanism.</title>
        <authorList>
            <person name="Chen T."/>
        </authorList>
    </citation>
    <scope>NUCLEOTIDE SEQUENCE</scope>
    <source>
        <strain evidence="5">Nanhai2018</strain>
        <tissue evidence="5">Muscle</tissue>
    </source>
</reference>
<dbReference type="SUPFAM" id="SSF48452">
    <property type="entry name" value="TPR-like"/>
    <property type="match status" value="1"/>
</dbReference>
<dbReference type="Gene3D" id="1.25.40.10">
    <property type="entry name" value="Tetratricopeptide repeat domain"/>
    <property type="match status" value="2"/>
</dbReference>
<accession>A0A9Q1BUR7</accession>
<dbReference type="AlphaFoldDB" id="A0A9Q1BUR7"/>
<dbReference type="SMART" id="SM00028">
    <property type="entry name" value="TPR"/>
    <property type="match status" value="4"/>
</dbReference>
<dbReference type="InterPro" id="IPR019734">
    <property type="entry name" value="TPR_rpt"/>
</dbReference>
<evidence type="ECO:0000313" key="6">
    <source>
        <dbReference type="Proteomes" id="UP001152320"/>
    </source>
</evidence>
<dbReference type="PANTHER" id="PTHR10271">
    <property type="entry name" value="INTERFERON-INDUCED PROTEIN WITH TETRATRICOPEPTIDE REPEATS"/>
    <property type="match status" value="1"/>
</dbReference>
<keyword evidence="2 4" id="KW-0802">TPR repeat</keyword>
<dbReference type="Proteomes" id="UP001152320">
    <property type="component" value="Chromosome 11"/>
</dbReference>
<evidence type="ECO:0000256" key="2">
    <source>
        <dbReference type="ARBA" id="ARBA00022803"/>
    </source>
</evidence>
<keyword evidence="6" id="KW-1185">Reference proteome</keyword>
<dbReference type="OrthoDB" id="10043504at2759"/>
<evidence type="ECO:0000256" key="4">
    <source>
        <dbReference type="PROSITE-ProRule" id="PRU00339"/>
    </source>
</evidence>
<name>A0A9Q1BUR7_HOLLE</name>